<dbReference type="PANTHER" id="PTHR30146:SF148">
    <property type="entry name" value="HTH-TYPE TRANSCRIPTIONAL REPRESSOR PURR-RELATED"/>
    <property type="match status" value="1"/>
</dbReference>
<evidence type="ECO:0000256" key="3">
    <source>
        <dbReference type="ARBA" id="ARBA00023125"/>
    </source>
</evidence>
<accession>A0A399IMC6</accession>
<dbReference type="InterPro" id="IPR046335">
    <property type="entry name" value="LacI/GalR-like_sensor"/>
</dbReference>
<keyword evidence="3" id="KW-0238">DNA-binding</keyword>
<keyword evidence="1" id="KW-0678">Repressor</keyword>
<name>A0A399IMC6_9CLOT</name>
<dbReference type="CDD" id="cd06267">
    <property type="entry name" value="PBP1_LacI_sugar_binding-like"/>
    <property type="match status" value="1"/>
</dbReference>
<dbReference type="Proteomes" id="UP000265930">
    <property type="component" value="Unassembled WGS sequence"/>
</dbReference>
<dbReference type="RefSeq" id="WP_119367362.1">
    <property type="nucleotide sequence ID" value="NZ_QXDJ01000004.1"/>
</dbReference>
<protein>
    <submittedName>
        <fullName evidence="6">LacI family transcriptional regulator</fullName>
    </submittedName>
</protein>
<evidence type="ECO:0000313" key="7">
    <source>
        <dbReference type="Proteomes" id="UP000265930"/>
    </source>
</evidence>
<dbReference type="GO" id="GO:0000976">
    <property type="term" value="F:transcription cis-regulatory region binding"/>
    <property type="evidence" value="ECO:0007669"/>
    <property type="project" value="TreeGrafter"/>
</dbReference>
<evidence type="ECO:0000259" key="5">
    <source>
        <dbReference type="PROSITE" id="PS50932"/>
    </source>
</evidence>
<sequence>MSTIYEIAKIAGVSPTTVSKVINNYPDVSDKTRAKIKKILEEENFLPNSQAQFLSTKRTWTLGIVYFENLGVGLNHPFFSGVIEAFKKQADKHGYSLLFGSKNDRLKNDTFLEYFKYRCVDGIAIICTDPNDKETLELIESDFPIVVIDMFSKNTSTVTSDNLEGCNLAIKYLYDLGHREIAHITGASKSDNWPSHIRKEGYIKIMKKLKLEIKEGYIADGVNFDVSGGYNAMKDLLNLKDRPTAVFAACDKIAIGAINAAKDAGIKIPEDISIIGFDDIEISEYLTPRLTTIRQSCNEIGRTAVDLLVEQINGKEKLKINKIVPVELVERDSCKRIK</sequence>
<keyword evidence="4" id="KW-0804">Transcription</keyword>
<dbReference type="InterPro" id="IPR000843">
    <property type="entry name" value="HTH_LacI"/>
</dbReference>
<dbReference type="Pfam" id="PF00356">
    <property type="entry name" value="LacI"/>
    <property type="match status" value="1"/>
</dbReference>
<feature type="domain" description="HTH lacI-type" evidence="5">
    <location>
        <begin position="2"/>
        <end position="56"/>
    </location>
</feature>
<dbReference type="Gene3D" id="1.10.260.40">
    <property type="entry name" value="lambda repressor-like DNA-binding domains"/>
    <property type="match status" value="1"/>
</dbReference>
<evidence type="ECO:0000256" key="1">
    <source>
        <dbReference type="ARBA" id="ARBA00022491"/>
    </source>
</evidence>
<dbReference type="PROSITE" id="PS00356">
    <property type="entry name" value="HTH_LACI_1"/>
    <property type="match status" value="1"/>
</dbReference>
<dbReference type="Pfam" id="PF13377">
    <property type="entry name" value="Peripla_BP_3"/>
    <property type="match status" value="1"/>
</dbReference>
<dbReference type="EMBL" id="QXDJ01000004">
    <property type="protein sequence ID" value="RII33419.1"/>
    <property type="molecule type" value="Genomic_DNA"/>
</dbReference>
<dbReference type="SMART" id="SM00354">
    <property type="entry name" value="HTH_LACI"/>
    <property type="match status" value="1"/>
</dbReference>
<reference evidence="6 7" key="1">
    <citation type="submission" date="2018-08" db="EMBL/GenBank/DDBJ databases">
        <title>Genome of Clostridium chromiireducens C1, DSM12136.</title>
        <authorList>
            <person name="Xing M."/>
            <person name="Wei Y."/>
            <person name="Ang E.L."/>
            <person name="Zhao H."/>
            <person name="Zhang Y."/>
        </authorList>
    </citation>
    <scope>NUCLEOTIDE SEQUENCE [LARGE SCALE GENOMIC DNA]</scope>
    <source>
        <strain evidence="6 7">C1</strain>
    </source>
</reference>
<dbReference type="InterPro" id="IPR010982">
    <property type="entry name" value="Lambda_DNA-bd_dom_sf"/>
</dbReference>
<dbReference type="Gene3D" id="3.40.50.2300">
    <property type="match status" value="2"/>
</dbReference>
<dbReference type="CDD" id="cd01392">
    <property type="entry name" value="HTH_LacI"/>
    <property type="match status" value="1"/>
</dbReference>
<gene>
    <name evidence="6" type="ORF">D2A34_16885</name>
</gene>
<dbReference type="SUPFAM" id="SSF53822">
    <property type="entry name" value="Periplasmic binding protein-like I"/>
    <property type="match status" value="1"/>
</dbReference>
<dbReference type="AlphaFoldDB" id="A0A399IMC6"/>
<evidence type="ECO:0000256" key="2">
    <source>
        <dbReference type="ARBA" id="ARBA00023015"/>
    </source>
</evidence>
<keyword evidence="2" id="KW-0805">Transcription regulation</keyword>
<dbReference type="PRINTS" id="PR00036">
    <property type="entry name" value="HTHLACI"/>
</dbReference>
<proteinExistence type="predicted"/>
<evidence type="ECO:0000313" key="6">
    <source>
        <dbReference type="EMBL" id="RII33419.1"/>
    </source>
</evidence>
<dbReference type="PANTHER" id="PTHR30146">
    <property type="entry name" value="LACI-RELATED TRANSCRIPTIONAL REPRESSOR"/>
    <property type="match status" value="1"/>
</dbReference>
<organism evidence="6 7">
    <name type="scientific">Clostridium chromiireducens</name>
    <dbReference type="NCBI Taxonomy" id="225345"/>
    <lineage>
        <taxon>Bacteria</taxon>
        <taxon>Bacillati</taxon>
        <taxon>Bacillota</taxon>
        <taxon>Clostridia</taxon>
        <taxon>Eubacteriales</taxon>
        <taxon>Clostridiaceae</taxon>
        <taxon>Clostridium</taxon>
    </lineage>
</organism>
<dbReference type="GO" id="GO:0003700">
    <property type="term" value="F:DNA-binding transcription factor activity"/>
    <property type="evidence" value="ECO:0007669"/>
    <property type="project" value="TreeGrafter"/>
</dbReference>
<dbReference type="InterPro" id="IPR028082">
    <property type="entry name" value="Peripla_BP_I"/>
</dbReference>
<dbReference type="SUPFAM" id="SSF47413">
    <property type="entry name" value="lambda repressor-like DNA-binding domains"/>
    <property type="match status" value="1"/>
</dbReference>
<comment type="caution">
    <text evidence="6">The sequence shown here is derived from an EMBL/GenBank/DDBJ whole genome shotgun (WGS) entry which is preliminary data.</text>
</comment>
<dbReference type="PROSITE" id="PS50932">
    <property type="entry name" value="HTH_LACI_2"/>
    <property type="match status" value="1"/>
</dbReference>
<evidence type="ECO:0000256" key="4">
    <source>
        <dbReference type="ARBA" id="ARBA00023163"/>
    </source>
</evidence>